<sequence length="276" mass="31161">MRLHFYPVVFFVSDNSEDSKRAIKKLKAPGYKLVRANHSSFDKNKVNLILFNEANRDTCAEVSHKICNFRVSLSDTKQELYYNPARDDKGTMNLTISRHDNDGYEIAVKEISAAVQVQKTFKKLWKRLEISFESAEAKSVTLKIEALIGLAIQPEEIEAALEKTQAFREIQAMHRLETRSKDLLEALGKTQAAMEKIQILPELATRPHEKKAMRRKLQVALGLADQLRETEEAIAIIHKELQLPNPAILSTLDKMQTVLCLADAIQPALHACGGIN</sequence>
<name>A0ACC1NBE4_9HYPO</name>
<keyword evidence="2" id="KW-1185">Reference proteome</keyword>
<gene>
    <name evidence="1" type="ORF">NQ176_g4852</name>
</gene>
<evidence type="ECO:0000313" key="2">
    <source>
        <dbReference type="Proteomes" id="UP001143910"/>
    </source>
</evidence>
<proteinExistence type="predicted"/>
<dbReference type="Proteomes" id="UP001143910">
    <property type="component" value="Unassembled WGS sequence"/>
</dbReference>
<accession>A0ACC1NBE4</accession>
<evidence type="ECO:0000313" key="1">
    <source>
        <dbReference type="EMBL" id="KAJ2976605.1"/>
    </source>
</evidence>
<comment type="caution">
    <text evidence="1">The sequence shown here is derived from an EMBL/GenBank/DDBJ whole genome shotgun (WGS) entry which is preliminary data.</text>
</comment>
<reference evidence="1" key="1">
    <citation type="submission" date="2022-08" db="EMBL/GenBank/DDBJ databases">
        <title>Genome Sequence of Lecanicillium fungicola.</title>
        <authorList>
            <person name="Buettner E."/>
        </authorList>
    </citation>
    <scope>NUCLEOTIDE SEQUENCE</scope>
    <source>
        <strain evidence="1">Babe33</strain>
    </source>
</reference>
<dbReference type="EMBL" id="JANJQO010000563">
    <property type="protein sequence ID" value="KAJ2976605.1"/>
    <property type="molecule type" value="Genomic_DNA"/>
</dbReference>
<organism evidence="1 2">
    <name type="scientific">Zarea fungicola</name>
    <dbReference type="NCBI Taxonomy" id="93591"/>
    <lineage>
        <taxon>Eukaryota</taxon>
        <taxon>Fungi</taxon>
        <taxon>Dikarya</taxon>
        <taxon>Ascomycota</taxon>
        <taxon>Pezizomycotina</taxon>
        <taxon>Sordariomycetes</taxon>
        <taxon>Hypocreomycetidae</taxon>
        <taxon>Hypocreales</taxon>
        <taxon>Cordycipitaceae</taxon>
        <taxon>Zarea</taxon>
    </lineage>
</organism>
<protein>
    <submittedName>
        <fullName evidence="1">Uncharacterized protein</fullName>
    </submittedName>
</protein>